<reference evidence="2" key="2">
    <citation type="submission" date="2021-04" db="EMBL/GenBank/DDBJ databases">
        <authorList>
            <person name="Dong X."/>
        </authorList>
    </citation>
    <scope>NUCLEOTIDE SEQUENCE</scope>
    <source>
        <strain evidence="2">LLY</strain>
    </source>
</reference>
<dbReference type="Proteomes" id="UP001056766">
    <property type="component" value="Unassembled WGS sequence"/>
</dbReference>
<dbReference type="AlphaFoldDB" id="A0A9E5DCC8"/>
<feature type="transmembrane region" description="Helical" evidence="1">
    <location>
        <begin position="31"/>
        <end position="48"/>
    </location>
</feature>
<dbReference type="Pfam" id="PF01889">
    <property type="entry name" value="DUF63"/>
    <property type="match status" value="1"/>
</dbReference>
<accession>A0A9E5DCC8</accession>
<feature type="transmembrane region" description="Helical" evidence="1">
    <location>
        <begin position="127"/>
        <end position="145"/>
    </location>
</feature>
<feature type="transmembrane region" description="Helical" evidence="1">
    <location>
        <begin position="184"/>
        <end position="209"/>
    </location>
</feature>
<keyword evidence="1" id="KW-1133">Transmembrane helix</keyword>
<sequence length="283" mass="31878">MCPYVNKILEFVNRYYLEPIFQDSGYNVVNTLTWALILGICVFAVAWLLEKWNVEVDDKFVFSIVPFILAGSSLRVIEDAGVFEAPLSYLFITPNIYFFVFMVTVFCLLLSRLIASSEKVSDWKVPFALLGLCWFVINIITLLIVEDITRPFILVAIVSLGTVLAGAIYVAFNKAGVSFVRDPLNMMIIWSHLLDASSTFIGVDILGYYEKHVVPAYLIDLTGTALVMFPLKLAIFLPVIYIIDTQFVADEESKRLRTFVKMVIIILGLSPACRNTIRMALGI</sequence>
<dbReference type="EMBL" id="JAGSOI010000030">
    <property type="protein sequence ID" value="MCM1986979.1"/>
    <property type="molecule type" value="Genomic_DNA"/>
</dbReference>
<evidence type="ECO:0000313" key="3">
    <source>
        <dbReference type="Proteomes" id="UP001056766"/>
    </source>
</evidence>
<feature type="transmembrane region" description="Helical" evidence="1">
    <location>
        <begin position="60"/>
        <end position="77"/>
    </location>
</feature>
<feature type="transmembrane region" description="Helical" evidence="1">
    <location>
        <begin position="221"/>
        <end position="243"/>
    </location>
</feature>
<dbReference type="InterPro" id="IPR002749">
    <property type="entry name" value="DUF63"/>
</dbReference>
<keyword evidence="1" id="KW-0812">Transmembrane</keyword>
<feature type="transmembrane region" description="Helical" evidence="1">
    <location>
        <begin position="97"/>
        <end position="115"/>
    </location>
</feature>
<reference evidence="2" key="1">
    <citation type="journal article" date="2021" name="mSystems">
        <title>Bacteria and Archaea Synergistically Convert Glycine Betaine to Biogenic Methane in the Formosa Cold Seep of the South China Sea.</title>
        <authorList>
            <person name="Li L."/>
            <person name="Zhang W."/>
            <person name="Zhang S."/>
            <person name="Song L."/>
            <person name="Sun Q."/>
            <person name="Zhang H."/>
            <person name="Xiang H."/>
            <person name="Dong X."/>
        </authorList>
    </citation>
    <scope>NUCLEOTIDE SEQUENCE</scope>
    <source>
        <strain evidence="2">LLY</strain>
    </source>
</reference>
<dbReference type="PANTHER" id="PTHR40700">
    <property type="entry name" value="HYPOTHETICAL MEMBRANE PROTEIN, CONSERVED, DUF63 FAMILY"/>
    <property type="match status" value="1"/>
</dbReference>
<evidence type="ECO:0000256" key="1">
    <source>
        <dbReference type="SAM" id="Phobius"/>
    </source>
</evidence>
<feature type="transmembrane region" description="Helical" evidence="1">
    <location>
        <begin position="259"/>
        <end position="277"/>
    </location>
</feature>
<gene>
    <name evidence="2" type="ORF">KDK67_08250</name>
</gene>
<keyword evidence="3" id="KW-1185">Reference proteome</keyword>
<evidence type="ECO:0000313" key="2">
    <source>
        <dbReference type="EMBL" id="MCM1986979.1"/>
    </source>
</evidence>
<comment type="caution">
    <text evidence="2">The sequence shown here is derived from an EMBL/GenBank/DDBJ whole genome shotgun (WGS) entry which is preliminary data.</text>
</comment>
<protein>
    <submittedName>
        <fullName evidence="2">DUF63 family protein</fullName>
    </submittedName>
</protein>
<feature type="transmembrane region" description="Helical" evidence="1">
    <location>
        <begin position="151"/>
        <end position="172"/>
    </location>
</feature>
<proteinExistence type="predicted"/>
<name>A0A9E5DCC8_9EURY</name>
<dbReference type="RefSeq" id="WP_250868329.1">
    <property type="nucleotide sequence ID" value="NZ_JAGSOI010000030.1"/>
</dbReference>
<keyword evidence="1" id="KW-0472">Membrane</keyword>
<dbReference type="PANTHER" id="PTHR40700:SF1">
    <property type="entry name" value="DUF63 DOMAIN-CONTAINING PROTEIN"/>
    <property type="match status" value="1"/>
</dbReference>
<organism evidence="2 3">
    <name type="scientific">Methanococcoides seepicolus</name>
    <dbReference type="NCBI Taxonomy" id="2828780"/>
    <lineage>
        <taxon>Archaea</taxon>
        <taxon>Methanobacteriati</taxon>
        <taxon>Methanobacteriota</taxon>
        <taxon>Stenosarchaea group</taxon>
        <taxon>Methanomicrobia</taxon>
        <taxon>Methanosarcinales</taxon>
        <taxon>Methanosarcinaceae</taxon>
        <taxon>Methanococcoides</taxon>
    </lineage>
</organism>